<organism evidence="1 2">
    <name type="scientific">Dreissena polymorpha</name>
    <name type="common">Zebra mussel</name>
    <name type="synonym">Mytilus polymorpha</name>
    <dbReference type="NCBI Taxonomy" id="45954"/>
    <lineage>
        <taxon>Eukaryota</taxon>
        <taxon>Metazoa</taxon>
        <taxon>Spiralia</taxon>
        <taxon>Lophotrochozoa</taxon>
        <taxon>Mollusca</taxon>
        <taxon>Bivalvia</taxon>
        <taxon>Autobranchia</taxon>
        <taxon>Heteroconchia</taxon>
        <taxon>Euheterodonta</taxon>
        <taxon>Imparidentia</taxon>
        <taxon>Neoheterodontei</taxon>
        <taxon>Myida</taxon>
        <taxon>Dreissenoidea</taxon>
        <taxon>Dreissenidae</taxon>
        <taxon>Dreissena</taxon>
    </lineage>
</organism>
<name>A0A9D4KF70_DREPO</name>
<comment type="caution">
    <text evidence="1">The sequence shown here is derived from an EMBL/GenBank/DDBJ whole genome shotgun (WGS) entry which is preliminary data.</text>
</comment>
<keyword evidence="2" id="KW-1185">Reference proteome</keyword>
<gene>
    <name evidence="1" type="ORF">DPMN_111944</name>
</gene>
<accession>A0A9D4KF70</accession>
<evidence type="ECO:0000313" key="1">
    <source>
        <dbReference type="EMBL" id="KAH3838536.1"/>
    </source>
</evidence>
<evidence type="ECO:0000313" key="2">
    <source>
        <dbReference type="Proteomes" id="UP000828390"/>
    </source>
</evidence>
<dbReference type="Proteomes" id="UP000828390">
    <property type="component" value="Unassembled WGS sequence"/>
</dbReference>
<dbReference type="AlphaFoldDB" id="A0A9D4KF70"/>
<protein>
    <submittedName>
        <fullName evidence="1">Uncharacterized protein</fullName>
    </submittedName>
</protein>
<sequence>MVNLNDENRPDKVAERFTKLYNDEWTDCLEVLKLLLSEEKVCQMLIGICVKIYTTYANAFDKRQKEHAWLKADTELAEYLNARLKSLNRGGTSDAINSYWTMCKEICKSMIAHDPPIYMDTDTDKHATESFTLFGFRMNRDKLTRRTSSKTRDHVLSNEVG</sequence>
<proteinExistence type="predicted"/>
<reference evidence="1" key="2">
    <citation type="submission" date="2020-11" db="EMBL/GenBank/DDBJ databases">
        <authorList>
            <person name="McCartney M.A."/>
            <person name="Auch B."/>
            <person name="Kono T."/>
            <person name="Mallez S."/>
            <person name="Becker A."/>
            <person name="Gohl D.M."/>
            <person name="Silverstein K.A.T."/>
            <person name="Koren S."/>
            <person name="Bechman K.B."/>
            <person name="Herman A."/>
            <person name="Abrahante J.E."/>
            <person name="Garbe J."/>
        </authorList>
    </citation>
    <scope>NUCLEOTIDE SEQUENCE</scope>
    <source>
        <strain evidence="1">Duluth1</strain>
        <tissue evidence="1">Whole animal</tissue>
    </source>
</reference>
<dbReference type="EMBL" id="JAIWYP010000004">
    <property type="protein sequence ID" value="KAH3838536.1"/>
    <property type="molecule type" value="Genomic_DNA"/>
</dbReference>
<reference evidence="1" key="1">
    <citation type="journal article" date="2019" name="bioRxiv">
        <title>The Genome of the Zebra Mussel, Dreissena polymorpha: A Resource for Invasive Species Research.</title>
        <authorList>
            <person name="McCartney M.A."/>
            <person name="Auch B."/>
            <person name="Kono T."/>
            <person name="Mallez S."/>
            <person name="Zhang Y."/>
            <person name="Obille A."/>
            <person name="Becker A."/>
            <person name="Abrahante J.E."/>
            <person name="Garbe J."/>
            <person name="Badalamenti J.P."/>
            <person name="Herman A."/>
            <person name="Mangelson H."/>
            <person name="Liachko I."/>
            <person name="Sullivan S."/>
            <person name="Sone E.D."/>
            <person name="Koren S."/>
            <person name="Silverstein K.A.T."/>
            <person name="Beckman K.B."/>
            <person name="Gohl D.M."/>
        </authorList>
    </citation>
    <scope>NUCLEOTIDE SEQUENCE</scope>
    <source>
        <strain evidence="1">Duluth1</strain>
        <tissue evidence="1">Whole animal</tissue>
    </source>
</reference>